<protein>
    <recommendedName>
        <fullName evidence="5">HTH araC/xylS-type domain-containing protein</fullName>
    </recommendedName>
</protein>
<sequence>MQRESFPYFAIEYVIQGRGELRLDNAVGTLKPGVLFAYTPSTAHSIRTDPHAPLVKYFIDFAGARASRLLKTCGLADEAILQVFPPDSLMAIFDEFIDGGARAGLDDGEFHSKLLECMALKIRAVATPPKDAESVAFIGYLKCRSLIEQDFLTLKSLEQIADTCGMDAAYICRLFRRFSHQSPYQYLLHLKINYAAAELHRSDILVKDLAAEVGFKDCFHFSRTFRKLLGSSPAKFRNLR</sequence>
<dbReference type="InterPro" id="IPR009057">
    <property type="entry name" value="Homeodomain-like_sf"/>
</dbReference>
<dbReference type="Pfam" id="PF02311">
    <property type="entry name" value="AraC_binding"/>
    <property type="match status" value="1"/>
</dbReference>
<dbReference type="EMBL" id="BAAADD010000004">
    <property type="protein sequence ID" value="GAA0568097.1"/>
    <property type="molecule type" value="Genomic_DNA"/>
</dbReference>
<dbReference type="PROSITE" id="PS01124">
    <property type="entry name" value="HTH_ARAC_FAMILY_2"/>
    <property type="match status" value="1"/>
</dbReference>
<dbReference type="InterPro" id="IPR050204">
    <property type="entry name" value="AraC_XylS_family_regulators"/>
</dbReference>
<dbReference type="Gene3D" id="2.60.120.10">
    <property type="entry name" value="Jelly Rolls"/>
    <property type="match status" value="1"/>
</dbReference>
<dbReference type="SUPFAM" id="SSF46689">
    <property type="entry name" value="Homeodomain-like"/>
    <property type="match status" value="2"/>
</dbReference>
<keyword evidence="2" id="KW-0238">DNA-binding</keyword>
<dbReference type="Proteomes" id="UP001499951">
    <property type="component" value="Unassembled WGS sequence"/>
</dbReference>
<dbReference type="InterPro" id="IPR014710">
    <property type="entry name" value="RmlC-like_jellyroll"/>
</dbReference>
<keyword evidence="7" id="KW-1185">Reference proteome</keyword>
<dbReference type="PROSITE" id="PS00041">
    <property type="entry name" value="HTH_ARAC_FAMILY_1"/>
    <property type="match status" value="1"/>
</dbReference>
<proteinExistence type="predicted"/>
<dbReference type="PANTHER" id="PTHR46796">
    <property type="entry name" value="HTH-TYPE TRANSCRIPTIONAL ACTIVATOR RHAS-RELATED"/>
    <property type="match status" value="1"/>
</dbReference>
<evidence type="ECO:0000256" key="2">
    <source>
        <dbReference type="ARBA" id="ARBA00023125"/>
    </source>
</evidence>
<keyword evidence="3" id="KW-0010">Activator</keyword>
<keyword evidence="4" id="KW-0804">Transcription</keyword>
<dbReference type="InterPro" id="IPR037923">
    <property type="entry name" value="HTH-like"/>
</dbReference>
<organism evidence="6 7">
    <name type="scientific">Rhizomicrobium electricum</name>
    <dbReference type="NCBI Taxonomy" id="480070"/>
    <lineage>
        <taxon>Bacteria</taxon>
        <taxon>Pseudomonadati</taxon>
        <taxon>Pseudomonadota</taxon>
        <taxon>Alphaproteobacteria</taxon>
        <taxon>Micropepsales</taxon>
        <taxon>Micropepsaceae</taxon>
        <taxon>Rhizomicrobium</taxon>
    </lineage>
</organism>
<comment type="caution">
    <text evidence="6">The sequence shown here is derived from an EMBL/GenBank/DDBJ whole genome shotgun (WGS) entry which is preliminary data.</text>
</comment>
<dbReference type="InterPro" id="IPR018062">
    <property type="entry name" value="HTH_AraC-typ_CS"/>
</dbReference>
<dbReference type="InterPro" id="IPR018060">
    <property type="entry name" value="HTH_AraC"/>
</dbReference>
<keyword evidence="1" id="KW-0805">Transcription regulation</keyword>
<dbReference type="InterPro" id="IPR003313">
    <property type="entry name" value="AraC-bd"/>
</dbReference>
<dbReference type="PRINTS" id="PR00032">
    <property type="entry name" value="HTHARAC"/>
</dbReference>
<accession>A0ABN1EJR9</accession>
<dbReference type="Gene3D" id="1.10.10.60">
    <property type="entry name" value="Homeodomain-like"/>
    <property type="match status" value="2"/>
</dbReference>
<evidence type="ECO:0000313" key="7">
    <source>
        <dbReference type="Proteomes" id="UP001499951"/>
    </source>
</evidence>
<dbReference type="PANTHER" id="PTHR46796:SF7">
    <property type="entry name" value="ARAC FAMILY TRANSCRIPTIONAL REGULATOR"/>
    <property type="match status" value="1"/>
</dbReference>
<evidence type="ECO:0000256" key="4">
    <source>
        <dbReference type="ARBA" id="ARBA00023163"/>
    </source>
</evidence>
<evidence type="ECO:0000256" key="3">
    <source>
        <dbReference type="ARBA" id="ARBA00023159"/>
    </source>
</evidence>
<name>A0ABN1EJR9_9PROT</name>
<gene>
    <name evidence="6" type="ORF">GCM10008942_15830</name>
</gene>
<reference evidence="6 7" key="1">
    <citation type="journal article" date="2019" name="Int. J. Syst. Evol. Microbiol.">
        <title>The Global Catalogue of Microorganisms (GCM) 10K type strain sequencing project: providing services to taxonomists for standard genome sequencing and annotation.</title>
        <authorList>
            <consortium name="The Broad Institute Genomics Platform"/>
            <consortium name="The Broad Institute Genome Sequencing Center for Infectious Disease"/>
            <person name="Wu L."/>
            <person name="Ma J."/>
        </authorList>
    </citation>
    <scope>NUCLEOTIDE SEQUENCE [LARGE SCALE GENOMIC DNA]</scope>
    <source>
        <strain evidence="6 7">JCM 15089</strain>
    </source>
</reference>
<evidence type="ECO:0000256" key="1">
    <source>
        <dbReference type="ARBA" id="ARBA00023015"/>
    </source>
</evidence>
<dbReference type="SUPFAM" id="SSF51215">
    <property type="entry name" value="Regulatory protein AraC"/>
    <property type="match status" value="1"/>
</dbReference>
<dbReference type="InterPro" id="IPR020449">
    <property type="entry name" value="Tscrpt_reg_AraC-type_HTH"/>
</dbReference>
<dbReference type="SMART" id="SM00342">
    <property type="entry name" value="HTH_ARAC"/>
    <property type="match status" value="1"/>
</dbReference>
<feature type="domain" description="HTH araC/xylS-type" evidence="5">
    <location>
        <begin position="141"/>
        <end position="239"/>
    </location>
</feature>
<evidence type="ECO:0000259" key="5">
    <source>
        <dbReference type="PROSITE" id="PS01124"/>
    </source>
</evidence>
<evidence type="ECO:0000313" key="6">
    <source>
        <dbReference type="EMBL" id="GAA0568097.1"/>
    </source>
</evidence>
<dbReference type="Pfam" id="PF12833">
    <property type="entry name" value="HTH_18"/>
    <property type="match status" value="1"/>
</dbReference>